<accession>A0ABX9ZX43</accession>
<dbReference type="InterPro" id="IPR001303">
    <property type="entry name" value="Aldolase_II/adducin_N"/>
</dbReference>
<reference evidence="3 4" key="1">
    <citation type="submission" date="2018-12" db="EMBL/GenBank/DDBJ databases">
        <title>The genome sequences of strain 502.</title>
        <authorList>
            <person name="Gao J."/>
            <person name="Sun J."/>
        </authorList>
    </citation>
    <scope>NUCLEOTIDE SEQUENCE [LARGE SCALE GENOMIC DNA]</scope>
    <source>
        <strain evidence="3 4">502</strain>
    </source>
</reference>
<dbReference type="RefSeq" id="WP_125967073.1">
    <property type="nucleotide sequence ID" value="NZ_RXFQ01000032.1"/>
</dbReference>
<keyword evidence="4" id="KW-1185">Reference proteome</keyword>
<gene>
    <name evidence="3" type="ORF">EJO66_30940</name>
</gene>
<dbReference type="Pfam" id="PF00596">
    <property type="entry name" value="Aldolase_II"/>
    <property type="match status" value="1"/>
</dbReference>
<organism evidence="3 4">
    <name type="scientific">Variovorax beijingensis</name>
    <dbReference type="NCBI Taxonomy" id="2496117"/>
    <lineage>
        <taxon>Bacteria</taxon>
        <taxon>Pseudomonadati</taxon>
        <taxon>Pseudomonadota</taxon>
        <taxon>Betaproteobacteria</taxon>
        <taxon>Burkholderiales</taxon>
        <taxon>Comamonadaceae</taxon>
        <taxon>Variovorax</taxon>
    </lineage>
</organism>
<dbReference type="PANTHER" id="PTHR10672:SF3">
    <property type="entry name" value="PROTEIN HU-LI TAI SHAO"/>
    <property type="match status" value="1"/>
</dbReference>
<dbReference type="PANTHER" id="PTHR10672">
    <property type="entry name" value="ADDUCIN"/>
    <property type="match status" value="1"/>
</dbReference>
<dbReference type="Proteomes" id="UP000271137">
    <property type="component" value="Unassembled WGS sequence"/>
</dbReference>
<proteinExistence type="inferred from homology"/>
<evidence type="ECO:0000256" key="1">
    <source>
        <dbReference type="ARBA" id="ARBA00037961"/>
    </source>
</evidence>
<protein>
    <submittedName>
        <fullName evidence="3">Class II aldolase/adducin family protein</fullName>
    </submittedName>
</protein>
<evidence type="ECO:0000313" key="3">
    <source>
        <dbReference type="EMBL" id="RSZ29092.1"/>
    </source>
</evidence>
<dbReference type="SMART" id="SM01007">
    <property type="entry name" value="Aldolase_II"/>
    <property type="match status" value="1"/>
</dbReference>
<evidence type="ECO:0000313" key="4">
    <source>
        <dbReference type="Proteomes" id="UP000271137"/>
    </source>
</evidence>
<dbReference type="InterPro" id="IPR051017">
    <property type="entry name" value="Aldolase-II_Adducin_sf"/>
</dbReference>
<feature type="domain" description="Class II aldolase/adducin N-terminal" evidence="2">
    <location>
        <begin position="25"/>
        <end position="204"/>
    </location>
</feature>
<dbReference type="EMBL" id="RXFQ01000032">
    <property type="protein sequence ID" value="RSZ29092.1"/>
    <property type="molecule type" value="Genomic_DNA"/>
</dbReference>
<evidence type="ECO:0000259" key="2">
    <source>
        <dbReference type="SMART" id="SM01007"/>
    </source>
</evidence>
<dbReference type="Gene3D" id="3.40.225.10">
    <property type="entry name" value="Class II aldolase/adducin N-terminal domain"/>
    <property type="match status" value="1"/>
</dbReference>
<dbReference type="InterPro" id="IPR036409">
    <property type="entry name" value="Aldolase_II/adducin_N_sf"/>
</dbReference>
<sequence>MTTKASDVQPSLKGEVSADEWITRVELAAFYRLVSYYRWEDLIYTHISAKVPGTEEFLINPYGLFFDEVTASNLVKIDLSGNKLSSDAQDINPAGFIIHSAIHEVRPDVQCICHVHTADGIVVSMQKDGLLPISQQATFVRESLAYHPYEGVSFNPEEKVRLQQHLGASNFLILANHGLLACGENVADTFLRIYTLQRACEMQVKALSSGVELLRIPPEIENYTIQLTSKVNPNGRALDGMLSWPALLRRLDRVSPGYDN</sequence>
<comment type="similarity">
    <text evidence="1">Belongs to the aldolase class II family.</text>
</comment>
<dbReference type="NCBIfam" id="NF005451">
    <property type="entry name" value="PRK07044.1"/>
    <property type="match status" value="1"/>
</dbReference>
<comment type="caution">
    <text evidence="3">The sequence shown here is derived from an EMBL/GenBank/DDBJ whole genome shotgun (WGS) entry which is preliminary data.</text>
</comment>
<name>A0ABX9ZX43_9BURK</name>
<dbReference type="SUPFAM" id="SSF53639">
    <property type="entry name" value="AraD/HMP-PK domain-like"/>
    <property type="match status" value="1"/>
</dbReference>